<dbReference type="EMBL" id="JAAAID010002097">
    <property type="protein sequence ID" value="KAG0007973.1"/>
    <property type="molecule type" value="Genomic_DNA"/>
</dbReference>
<dbReference type="Gene3D" id="1.10.2000.10">
    <property type="entry name" value="Frizzled cysteine-rich domain"/>
    <property type="match status" value="1"/>
</dbReference>
<keyword evidence="1" id="KW-1133">Transmembrane helix</keyword>
<organism evidence="3 4">
    <name type="scientific">Entomortierella chlamydospora</name>
    <dbReference type="NCBI Taxonomy" id="101097"/>
    <lineage>
        <taxon>Eukaryota</taxon>
        <taxon>Fungi</taxon>
        <taxon>Fungi incertae sedis</taxon>
        <taxon>Mucoromycota</taxon>
        <taxon>Mortierellomycotina</taxon>
        <taxon>Mortierellomycetes</taxon>
        <taxon>Mortierellales</taxon>
        <taxon>Mortierellaceae</taxon>
        <taxon>Entomortierella</taxon>
    </lineage>
</organism>
<dbReference type="Proteomes" id="UP000703661">
    <property type="component" value="Unassembled WGS sequence"/>
</dbReference>
<sequence length="375" mass="42019">MFRLLARAAALAVLTLNFLGTTDADGSVVSYNGTLCKDYINYQVWVPPGASISTVEADLIQAGLTDQNLKLISPPCLNPFMEYICTSSFPKVTLTKPVTKPVTKLVSRVLCLSFQILCKDSMVPPPTRAVFLFSVVVVFALADRRGIQCVDAINFSTQQNNPTCAVQVGMGEVKWETGSYCLISQEKSSSMFFYPLAAIIFPSFLVHSWTFIHIARVSMKYGSNPSSASRSTLTGSEPPSISHRRHVMIILKLQWRAALMAILATISVMTYWLFYFLQIKKTKPEILRPNIQNHFVECLVLGGNQDSCAVQLAPYLPPFGLIMMAELVVACVGIIVFIIFFRPALMIEWRELFERLRFFLSRSGQKKEEHEFVEI</sequence>
<evidence type="ECO:0000256" key="1">
    <source>
        <dbReference type="SAM" id="Phobius"/>
    </source>
</evidence>
<reference evidence="3" key="1">
    <citation type="journal article" date="2020" name="Fungal Divers.">
        <title>Resolving the Mortierellaceae phylogeny through synthesis of multi-gene phylogenetics and phylogenomics.</title>
        <authorList>
            <person name="Vandepol N."/>
            <person name="Liber J."/>
            <person name="Desiro A."/>
            <person name="Na H."/>
            <person name="Kennedy M."/>
            <person name="Barry K."/>
            <person name="Grigoriev I.V."/>
            <person name="Miller A.N."/>
            <person name="O'Donnell K."/>
            <person name="Stajich J.E."/>
            <person name="Bonito G."/>
        </authorList>
    </citation>
    <scope>NUCLEOTIDE SEQUENCE</scope>
    <source>
        <strain evidence="3">NRRL 2769</strain>
    </source>
</reference>
<protein>
    <submittedName>
        <fullName evidence="3">Uncharacterized protein</fullName>
    </submittedName>
</protein>
<feature type="transmembrane region" description="Helical" evidence="1">
    <location>
        <begin position="191"/>
        <end position="212"/>
    </location>
</feature>
<name>A0A9P6SW59_9FUNG</name>
<keyword evidence="1" id="KW-0812">Transmembrane</keyword>
<dbReference type="PANTHER" id="PTHR42058:SF1">
    <property type="entry name" value="G-PROTEIN COUPLED RECEPTORS FAMILY 2 PROFILE 2 DOMAIN-CONTAINING PROTEIN"/>
    <property type="match status" value="1"/>
</dbReference>
<evidence type="ECO:0000313" key="3">
    <source>
        <dbReference type="EMBL" id="KAG0007973.1"/>
    </source>
</evidence>
<feature type="transmembrane region" description="Helical" evidence="1">
    <location>
        <begin position="253"/>
        <end position="274"/>
    </location>
</feature>
<comment type="caution">
    <text evidence="3">The sequence shown here is derived from an EMBL/GenBank/DDBJ whole genome shotgun (WGS) entry which is preliminary data.</text>
</comment>
<feature type="signal peptide" evidence="2">
    <location>
        <begin position="1"/>
        <end position="24"/>
    </location>
</feature>
<evidence type="ECO:0000313" key="4">
    <source>
        <dbReference type="Proteomes" id="UP000703661"/>
    </source>
</evidence>
<gene>
    <name evidence="3" type="ORF">BGZ80_004004</name>
</gene>
<keyword evidence="4" id="KW-1185">Reference proteome</keyword>
<feature type="chain" id="PRO_5040414794" evidence="2">
    <location>
        <begin position="25"/>
        <end position="375"/>
    </location>
</feature>
<dbReference type="InterPro" id="IPR036790">
    <property type="entry name" value="Frizzled_dom_sf"/>
</dbReference>
<dbReference type="AlphaFoldDB" id="A0A9P6SW59"/>
<feature type="transmembrane region" description="Helical" evidence="1">
    <location>
        <begin position="319"/>
        <end position="341"/>
    </location>
</feature>
<evidence type="ECO:0000256" key="2">
    <source>
        <dbReference type="SAM" id="SignalP"/>
    </source>
</evidence>
<keyword evidence="2" id="KW-0732">Signal</keyword>
<dbReference type="InterPro" id="IPR053247">
    <property type="entry name" value="GPCR_GPR1/git3-like"/>
</dbReference>
<keyword evidence="1" id="KW-0472">Membrane</keyword>
<accession>A0A9P6SW59</accession>
<proteinExistence type="predicted"/>
<dbReference type="Gene3D" id="1.20.1070.10">
    <property type="entry name" value="Rhodopsin 7-helix transmembrane proteins"/>
    <property type="match status" value="1"/>
</dbReference>
<dbReference type="PANTHER" id="PTHR42058">
    <property type="entry name" value="G_PROTEIN_RECEP_F2_4 DOMAIN-CONTAINING PROTEIN"/>
    <property type="match status" value="1"/>
</dbReference>